<feature type="domain" description="GH10" evidence="4">
    <location>
        <begin position="86"/>
        <end position="174"/>
    </location>
</feature>
<gene>
    <name evidence="5" type="ORF">S01H1_68035</name>
</gene>
<evidence type="ECO:0000256" key="1">
    <source>
        <dbReference type="ARBA" id="ARBA00022801"/>
    </source>
</evidence>
<comment type="caution">
    <text evidence="5">The sequence shown here is derived from an EMBL/GenBank/DDBJ whole genome shotgun (WGS) entry which is preliminary data.</text>
</comment>
<organism evidence="5">
    <name type="scientific">marine sediment metagenome</name>
    <dbReference type="NCBI Taxonomy" id="412755"/>
    <lineage>
        <taxon>unclassified sequences</taxon>
        <taxon>metagenomes</taxon>
        <taxon>ecological metagenomes</taxon>
    </lineage>
</organism>
<reference evidence="5" key="1">
    <citation type="journal article" date="2014" name="Front. Microbiol.">
        <title>High frequency of phylogenetically diverse reductive dehalogenase-homologous genes in deep subseafloor sedimentary metagenomes.</title>
        <authorList>
            <person name="Kawai M."/>
            <person name="Futagami T."/>
            <person name="Toyoda A."/>
            <person name="Takaki Y."/>
            <person name="Nishi S."/>
            <person name="Hori S."/>
            <person name="Arai W."/>
            <person name="Tsubouchi T."/>
            <person name="Morono Y."/>
            <person name="Uchiyama I."/>
            <person name="Ito T."/>
            <person name="Fujiyama A."/>
            <person name="Inagaki F."/>
            <person name="Takami H."/>
        </authorList>
    </citation>
    <scope>NUCLEOTIDE SEQUENCE</scope>
    <source>
        <strain evidence="5">Expedition CK06-06</strain>
    </source>
</reference>
<keyword evidence="1" id="KW-0378">Hydrolase</keyword>
<evidence type="ECO:0000259" key="4">
    <source>
        <dbReference type="Pfam" id="PF00331"/>
    </source>
</evidence>
<feature type="non-terminal residue" evidence="5">
    <location>
        <position position="1"/>
    </location>
</feature>
<sequence length="248" mass="28732">ALIFLCLPLYAEESSGFDPQKTLKDYAGTTIIGSKITYDDEDGIFDVYHRRRNAELHLSHCTGIQPLAYPNWNGTWPQSKPYKISHINFHTKRLNALVNWGMKNGQEILHHLMIAPNKYFPNWFGRTDYTAEEYDKLLLKYITTVMNANDNKNKLAGWNVINELFRFDGSGRYQKPGKGKHDCVWMKLGYEEDRSGLQGKARVNTKHPIVYRKVLKYASIASGKLEIRETDVVEINRKSDAFYQLIKH</sequence>
<dbReference type="AlphaFoldDB" id="X0WY86"/>
<feature type="non-terminal residue" evidence="5">
    <location>
        <position position="248"/>
    </location>
</feature>
<protein>
    <recommendedName>
        <fullName evidence="4">GH10 domain-containing protein</fullName>
    </recommendedName>
</protein>
<dbReference type="Gene3D" id="3.20.20.80">
    <property type="entry name" value="Glycosidases"/>
    <property type="match status" value="1"/>
</dbReference>
<proteinExistence type="predicted"/>
<accession>X0WY86</accession>
<keyword evidence="2" id="KW-0119">Carbohydrate metabolism</keyword>
<dbReference type="InterPro" id="IPR017853">
    <property type="entry name" value="GH"/>
</dbReference>
<dbReference type="GO" id="GO:0000272">
    <property type="term" value="P:polysaccharide catabolic process"/>
    <property type="evidence" value="ECO:0007669"/>
    <property type="project" value="UniProtKB-KW"/>
</dbReference>
<name>X0WY86_9ZZZZ</name>
<dbReference type="EMBL" id="BARS01045098">
    <property type="protein sequence ID" value="GAG29393.1"/>
    <property type="molecule type" value="Genomic_DNA"/>
</dbReference>
<evidence type="ECO:0000256" key="3">
    <source>
        <dbReference type="ARBA" id="ARBA00023326"/>
    </source>
</evidence>
<keyword evidence="3" id="KW-0624">Polysaccharide degradation</keyword>
<evidence type="ECO:0000256" key="2">
    <source>
        <dbReference type="ARBA" id="ARBA00023277"/>
    </source>
</evidence>
<dbReference type="Pfam" id="PF00331">
    <property type="entry name" value="Glyco_hydro_10"/>
    <property type="match status" value="1"/>
</dbReference>
<dbReference type="InterPro" id="IPR001000">
    <property type="entry name" value="GH10_dom"/>
</dbReference>
<dbReference type="GO" id="GO:0004553">
    <property type="term" value="F:hydrolase activity, hydrolyzing O-glycosyl compounds"/>
    <property type="evidence" value="ECO:0007669"/>
    <property type="project" value="InterPro"/>
</dbReference>
<evidence type="ECO:0000313" key="5">
    <source>
        <dbReference type="EMBL" id="GAG29393.1"/>
    </source>
</evidence>
<dbReference type="SUPFAM" id="SSF51445">
    <property type="entry name" value="(Trans)glycosidases"/>
    <property type="match status" value="1"/>
</dbReference>